<gene>
    <name evidence="1" type="ORF">Tci_043955</name>
</gene>
<accession>A0A6L2MF95</accession>
<dbReference type="PANTHER" id="PTHR10492">
    <property type="match status" value="1"/>
</dbReference>
<dbReference type="GO" id="GO:0004386">
    <property type="term" value="F:helicase activity"/>
    <property type="evidence" value="ECO:0007669"/>
    <property type="project" value="UniProtKB-KW"/>
</dbReference>
<proteinExistence type="predicted"/>
<dbReference type="EMBL" id="BKCJ010006406">
    <property type="protein sequence ID" value="GEU71977.1"/>
    <property type="molecule type" value="Genomic_DNA"/>
</dbReference>
<keyword evidence="1" id="KW-0347">Helicase</keyword>
<sequence length="296" mass="34220">MMVHGPCGPADLTASCMKENLCSKKFPKKFNNETYFDKNDYVTSVEEIQELKLDLDNSHVPQRKRGQGSIGRLVYVQPNSGELFYLRMLLCHQKGCTTFKDIQTVNHKVYETFRSACDALGLFGDDKEWDTALEEACFSSIPSQLRSLFVHILIFCDVLGPLKLWKKHWQEMSDDIPKRTSNNLHIPNLHMNDPELEGTVLYELQAILNSNLKAVTDFGLPPLSERLLNELRNKEMMEEKIYNREELAEEVVTLVPRLNVDQKKISYLIMNDSAANRQELIFVYGHEEQGRHFYRG</sequence>
<keyword evidence="1" id="KW-0378">Hydrolase</keyword>
<protein>
    <submittedName>
        <fullName evidence="1">DNA helicase</fullName>
    </submittedName>
</protein>
<name>A0A6L2MF95_TANCI</name>
<organism evidence="1">
    <name type="scientific">Tanacetum cinerariifolium</name>
    <name type="common">Dalmatian daisy</name>
    <name type="synonym">Chrysanthemum cinerariifolium</name>
    <dbReference type="NCBI Taxonomy" id="118510"/>
    <lineage>
        <taxon>Eukaryota</taxon>
        <taxon>Viridiplantae</taxon>
        <taxon>Streptophyta</taxon>
        <taxon>Embryophyta</taxon>
        <taxon>Tracheophyta</taxon>
        <taxon>Spermatophyta</taxon>
        <taxon>Magnoliopsida</taxon>
        <taxon>eudicotyledons</taxon>
        <taxon>Gunneridae</taxon>
        <taxon>Pentapetalae</taxon>
        <taxon>asterids</taxon>
        <taxon>campanulids</taxon>
        <taxon>Asterales</taxon>
        <taxon>Asteraceae</taxon>
        <taxon>Asteroideae</taxon>
        <taxon>Anthemideae</taxon>
        <taxon>Anthemidinae</taxon>
        <taxon>Tanacetum</taxon>
    </lineage>
</organism>
<keyword evidence="1" id="KW-0067">ATP-binding</keyword>
<evidence type="ECO:0000313" key="1">
    <source>
        <dbReference type="EMBL" id="GEU71977.1"/>
    </source>
</evidence>
<reference evidence="1" key="1">
    <citation type="journal article" date="2019" name="Sci. Rep.">
        <title>Draft genome of Tanacetum cinerariifolium, the natural source of mosquito coil.</title>
        <authorList>
            <person name="Yamashiro T."/>
            <person name="Shiraishi A."/>
            <person name="Satake H."/>
            <person name="Nakayama K."/>
        </authorList>
    </citation>
    <scope>NUCLEOTIDE SEQUENCE</scope>
</reference>
<dbReference type="PANTHER" id="PTHR10492:SF96">
    <property type="entry name" value="ATP-DEPENDENT DNA HELICASE"/>
    <property type="match status" value="1"/>
</dbReference>
<keyword evidence="1" id="KW-0547">Nucleotide-binding</keyword>
<comment type="caution">
    <text evidence="1">The sequence shown here is derived from an EMBL/GenBank/DDBJ whole genome shotgun (WGS) entry which is preliminary data.</text>
</comment>
<dbReference type="AlphaFoldDB" id="A0A6L2MF95"/>